<feature type="transmembrane region" description="Helical" evidence="7">
    <location>
        <begin position="6"/>
        <end position="23"/>
    </location>
</feature>
<keyword evidence="6 7" id="KW-0472">Membrane</keyword>
<dbReference type="Proteomes" id="UP001617427">
    <property type="component" value="Unassembled WGS sequence"/>
</dbReference>
<keyword evidence="3" id="KW-1003">Cell membrane</keyword>
<evidence type="ECO:0000256" key="1">
    <source>
        <dbReference type="ARBA" id="ARBA00004651"/>
    </source>
</evidence>
<protein>
    <submittedName>
        <fullName evidence="9">Trimeric intracellular cation channel family protein</fullName>
    </submittedName>
</protein>
<evidence type="ECO:0000259" key="8">
    <source>
        <dbReference type="Pfam" id="PF03458"/>
    </source>
</evidence>
<evidence type="ECO:0000256" key="2">
    <source>
        <dbReference type="ARBA" id="ARBA00008193"/>
    </source>
</evidence>
<dbReference type="PANTHER" id="PTHR30506:SF3">
    <property type="entry name" value="UPF0126 INNER MEMBRANE PROTEIN YADS-RELATED"/>
    <property type="match status" value="1"/>
</dbReference>
<feature type="domain" description="Glycine transporter" evidence="8">
    <location>
        <begin position="91"/>
        <end position="164"/>
    </location>
</feature>
<sequence>MLLHYIYLLAICAEAVSGALMGIRKDMDIFGICLIGTVAALGGGTVRDVLIGHYPLGWVAHPEYLAFTICAAVVAAAAARALHHFKSAFLVVDALGLVAFTIIGCDIARGFSVFHPAIVVILGMVTGVFGGLLRDVLCNEIPLVLRREIYASVSLLTGAMYVGILHLDIDPHIATLGSLLLGFAVRLLAIRFHWELPRLNKESIRGFD</sequence>
<proteinExistence type="inferred from homology"/>
<comment type="similarity">
    <text evidence="2">Belongs to the UPF0126 family.</text>
</comment>
<evidence type="ECO:0000256" key="6">
    <source>
        <dbReference type="ARBA" id="ARBA00023136"/>
    </source>
</evidence>
<dbReference type="InterPro" id="IPR005115">
    <property type="entry name" value="Gly_transporter"/>
</dbReference>
<dbReference type="EMBL" id="JBIUZV010000001">
    <property type="protein sequence ID" value="MFJ3044350.1"/>
    <property type="molecule type" value="Genomic_DNA"/>
</dbReference>
<comment type="subcellular location">
    <subcellularLocation>
        <location evidence="1">Cell membrane</location>
        <topology evidence="1">Multi-pass membrane protein</topology>
    </subcellularLocation>
</comment>
<evidence type="ECO:0000313" key="9">
    <source>
        <dbReference type="EMBL" id="MFJ3044350.1"/>
    </source>
</evidence>
<feature type="transmembrane region" description="Helical" evidence="7">
    <location>
        <begin position="64"/>
        <end position="82"/>
    </location>
</feature>
<feature type="transmembrane region" description="Helical" evidence="7">
    <location>
        <begin position="117"/>
        <end position="137"/>
    </location>
</feature>
<dbReference type="Pfam" id="PF03458">
    <property type="entry name" value="Gly_transporter"/>
    <property type="match status" value="2"/>
</dbReference>
<evidence type="ECO:0000313" key="10">
    <source>
        <dbReference type="Proteomes" id="UP001617427"/>
    </source>
</evidence>
<keyword evidence="10" id="KW-1185">Reference proteome</keyword>
<feature type="transmembrane region" description="Helical" evidence="7">
    <location>
        <begin position="173"/>
        <end position="194"/>
    </location>
</feature>
<accession>A0ABW8ESB9</accession>
<keyword evidence="5 7" id="KW-1133">Transmembrane helix</keyword>
<dbReference type="RefSeq" id="WP_402697978.1">
    <property type="nucleotide sequence ID" value="NZ_JBIUZV010000001.1"/>
</dbReference>
<evidence type="ECO:0000256" key="7">
    <source>
        <dbReference type="SAM" id="Phobius"/>
    </source>
</evidence>
<gene>
    <name evidence="9" type="ORF">ACIPEN_00845</name>
</gene>
<comment type="caution">
    <text evidence="9">The sequence shown here is derived from an EMBL/GenBank/DDBJ whole genome shotgun (WGS) entry which is preliminary data.</text>
</comment>
<reference evidence="9 10" key="1">
    <citation type="submission" date="2024-10" db="EMBL/GenBank/DDBJ databases">
        <title>The Natural Products Discovery Center: Release of the First 8490 Sequenced Strains for Exploring Actinobacteria Biosynthetic Diversity.</title>
        <authorList>
            <person name="Kalkreuter E."/>
            <person name="Kautsar S.A."/>
            <person name="Yang D."/>
            <person name="Bader C.D."/>
            <person name="Teijaro C.N."/>
            <person name="Fluegel L."/>
            <person name="Davis C.M."/>
            <person name="Simpson J.R."/>
            <person name="Lauterbach L."/>
            <person name="Steele A.D."/>
            <person name="Gui C."/>
            <person name="Meng S."/>
            <person name="Li G."/>
            <person name="Viehrig K."/>
            <person name="Ye F."/>
            <person name="Su P."/>
            <person name="Kiefer A.F."/>
            <person name="Nichols A."/>
            <person name="Cepeda A.J."/>
            <person name="Yan W."/>
            <person name="Fan B."/>
            <person name="Jiang Y."/>
            <person name="Adhikari A."/>
            <person name="Zheng C.-J."/>
            <person name="Schuster L."/>
            <person name="Cowan T.M."/>
            <person name="Smanski M.J."/>
            <person name="Chevrette M.G."/>
            <person name="De Carvalho L.P.S."/>
            <person name="Shen B."/>
        </authorList>
    </citation>
    <scope>NUCLEOTIDE SEQUENCE [LARGE SCALE GENOMIC DNA]</scope>
    <source>
        <strain evidence="9 10">NPDC087045</strain>
    </source>
</reference>
<evidence type="ECO:0000256" key="3">
    <source>
        <dbReference type="ARBA" id="ARBA00022475"/>
    </source>
</evidence>
<evidence type="ECO:0000256" key="4">
    <source>
        <dbReference type="ARBA" id="ARBA00022692"/>
    </source>
</evidence>
<feature type="transmembrane region" description="Helical" evidence="7">
    <location>
        <begin position="149"/>
        <end position="167"/>
    </location>
</feature>
<keyword evidence="4 7" id="KW-0812">Transmembrane</keyword>
<feature type="transmembrane region" description="Helical" evidence="7">
    <location>
        <begin position="89"/>
        <end position="111"/>
    </location>
</feature>
<dbReference type="PANTHER" id="PTHR30506">
    <property type="entry name" value="INNER MEMBRANE PROTEIN"/>
    <property type="match status" value="1"/>
</dbReference>
<organism evidence="9 10">
    <name type="scientific">Herbaspirillum chlorophenolicum</name>
    <dbReference type="NCBI Taxonomy" id="211589"/>
    <lineage>
        <taxon>Bacteria</taxon>
        <taxon>Pseudomonadati</taxon>
        <taxon>Pseudomonadota</taxon>
        <taxon>Betaproteobacteria</taxon>
        <taxon>Burkholderiales</taxon>
        <taxon>Oxalobacteraceae</taxon>
        <taxon>Herbaspirillum</taxon>
    </lineage>
</organism>
<feature type="transmembrane region" description="Helical" evidence="7">
    <location>
        <begin position="30"/>
        <end position="52"/>
    </location>
</feature>
<feature type="domain" description="Glycine transporter" evidence="8">
    <location>
        <begin position="6"/>
        <end position="78"/>
    </location>
</feature>
<evidence type="ECO:0000256" key="5">
    <source>
        <dbReference type="ARBA" id="ARBA00022989"/>
    </source>
</evidence>
<name>A0ABW8ESB9_9BURK</name>